<dbReference type="Gene3D" id="3.90.280.10">
    <property type="entry name" value="PEBP-like"/>
    <property type="match status" value="1"/>
</dbReference>
<dbReference type="InterPro" id="IPR008914">
    <property type="entry name" value="PEBP"/>
</dbReference>
<dbReference type="Pfam" id="PF01161">
    <property type="entry name" value="PBP"/>
    <property type="match status" value="1"/>
</dbReference>
<accession>A0A6M4GZS6</accession>
<gene>
    <name evidence="1" type="ORF">DSM104443_03454</name>
</gene>
<sequence>MKVHLAGFVDGGAIPAKFAFCAPDPTAHVRMSENRNPPLAWSDVPAGTKSFAVICHDPDVPSVGTDVNQEGRTVPASLPRVDFFHWVLVDLPASVASIGEGEFSSSIVAAGKPGPAAPRGARQGLNDYTGWFASDPAMAGQYFGYDGPCPPWNDEIVHHYVFTVFALDVERLAVDGAFAGADARQAMEGHVLAKASITGTYALNPKVKF</sequence>
<protein>
    <recommendedName>
        <fullName evidence="3">YbhB/YbcL family Raf kinase inhibitor-like protein</fullName>
    </recommendedName>
</protein>
<evidence type="ECO:0008006" key="3">
    <source>
        <dbReference type="Google" id="ProtNLM"/>
    </source>
</evidence>
<dbReference type="AlphaFoldDB" id="A0A6M4GZS6"/>
<dbReference type="InterPro" id="IPR036610">
    <property type="entry name" value="PEBP-like_sf"/>
</dbReference>
<dbReference type="InterPro" id="IPR005247">
    <property type="entry name" value="YbhB_YbcL/LppC-like"/>
</dbReference>
<dbReference type="RefSeq" id="WP_246232338.1">
    <property type="nucleotide sequence ID" value="NZ_CP053069.1"/>
</dbReference>
<dbReference type="PANTHER" id="PTHR30289:SF1">
    <property type="entry name" value="PEBP (PHOSPHATIDYLETHANOLAMINE-BINDING PROTEIN) FAMILY PROTEIN"/>
    <property type="match status" value="1"/>
</dbReference>
<evidence type="ECO:0000313" key="1">
    <source>
        <dbReference type="EMBL" id="QJR12368.1"/>
    </source>
</evidence>
<dbReference type="NCBIfam" id="TIGR00481">
    <property type="entry name" value="YbhB/YbcL family Raf kinase inhibitor-like protein"/>
    <property type="match status" value="1"/>
</dbReference>
<reference evidence="1 2" key="1">
    <citation type="submission" date="2020-04" db="EMBL/GenBank/DDBJ databases">
        <title>Usitatibacter rugosus gen. nov., sp. nov. and Usitatibacter palustris sp. nov., novel members of Usitatibacteraceae fam. nov. within the order Nitrosomonadales isolated from soil.</title>
        <authorList>
            <person name="Huber K.J."/>
            <person name="Neumann-Schaal M."/>
            <person name="Geppert A."/>
            <person name="Luckner M."/>
            <person name="Wanner G."/>
            <person name="Overmann J."/>
        </authorList>
    </citation>
    <scope>NUCLEOTIDE SEQUENCE [LARGE SCALE GENOMIC DNA]</scope>
    <source>
        <strain evidence="1 2">0125_3</strain>
    </source>
</reference>
<dbReference type="CDD" id="cd00865">
    <property type="entry name" value="PEBP_bact_arch"/>
    <property type="match status" value="1"/>
</dbReference>
<dbReference type="EMBL" id="CP053069">
    <property type="protein sequence ID" value="QJR12368.1"/>
    <property type="molecule type" value="Genomic_DNA"/>
</dbReference>
<keyword evidence="2" id="KW-1185">Reference proteome</keyword>
<dbReference type="SUPFAM" id="SSF49777">
    <property type="entry name" value="PEBP-like"/>
    <property type="match status" value="1"/>
</dbReference>
<evidence type="ECO:0000313" key="2">
    <source>
        <dbReference type="Proteomes" id="UP000501534"/>
    </source>
</evidence>
<dbReference type="Proteomes" id="UP000501534">
    <property type="component" value="Chromosome"/>
</dbReference>
<dbReference type="PANTHER" id="PTHR30289">
    <property type="entry name" value="UNCHARACTERIZED PROTEIN YBCL-RELATED"/>
    <property type="match status" value="1"/>
</dbReference>
<organism evidence="1 2">
    <name type="scientific">Usitatibacter rugosus</name>
    <dbReference type="NCBI Taxonomy" id="2732067"/>
    <lineage>
        <taxon>Bacteria</taxon>
        <taxon>Pseudomonadati</taxon>
        <taxon>Pseudomonadota</taxon>
        <taxon>Betaproteobacteria</taxon>
        <taxon>Nitrosomonadales</taxon>
        <taxon>Usitatibacteraceae</taxon>
        <taxon>Usitatibacter</taxon>
    </lineage>
</organism>
<dbReference type="KEGG" id="uru:DSM104443_03454"/>
<name>A0A6M4GZS6_9PROT</name>
<proteinExistence type="predicted"/>